<dbReference type="PANTHER" id="PTHR43022:SF1">
    <property type="entry name" value="PROTEIN SMF"/>
    <property type="match status" value="1"/>
</dbReference>
<feature type="region of interest" description="Disordered" evidence="2">
    <location>
        <begin position="322"/>
        <end position="346"/>
    </location>
</feature>
<dbReference type="Gene3D" id="1.10.10.10">
    <property type="entry name" value="Winged helix-like DNA-binding domain superfamily/Winged helix DNA-binding domain"/>
    <property type="match status" value="1"/>
</dbReference>
<evidence type="ECO:0000313" key="5">
    <source>
        <dbReference type="EMBL" id="MFC3226583.1"/>
    </source>
</evidence>
<comment type="caution">
    <text evidence="5">The sequence shown here is derived from an EMBL/GenBank/DDBJ whole genome shotgun (WGS) entry which is preliminary data.</text>
</comment>
<dbReference type="Pfam" id="PF02481">
    <property type="entry name" value="DNA_processg_A"/>
    <property type="match status" value="1"/>
</dbReference>
<organism evidence="5 6">
    <name type="scientific">Marinibaculum pumilum</name>
    <dbReference type="NCBI Taxonomy" id="1766165"/>
    <lineage>
        <taxon>Bacteria</taxon>
        <taxon>Pseudomonadati</taxon>
        <taxon>Pseudomonadota</taxon>
        <taxon>Alphaproteobacteria</taxon>
        <taxon>Rhodospirillales</taxon>
        <taxon>Rhodospirillaceae</taxon>
        <taxon>Marinibaculum</taxon>
    </lineage>
</organism>
<dbReference type="Proteomes" id="UP001595528">
    <property type="component" value="Unassembled WGS sequence"/>
</dbReference>
<dbReference type="InterPro" id="IPR041614">
    <property type="entry name" value="DprA_WH"/>
</dbReference>
<feature type="domain" description="Smf/DprA SLOG" evidence="3">
    <location>
        <begin position="95"/>
        <end position="296"/>
    </location>
</feature>
<evidence type="ECO:0000256" key="2">
    <source>
        <dbReference type="SAM" id="MobiDB-lite"/>
    </source>
</evidence>
<proteinExistence type="inferred from homology"/>
<comment type="similarity">
    <text evidence="1">Belongs to the DprA/Smf family.</text>
</comment>
<dbReference type="Pfam" id="PF21102">
    <property type="entry name" value="DprA_N"/>
    <property type="match status" value="1"/>
</dbReference>
<reference evidence="6" key="1">
    <citation type="journal article" date="2019" name="Int. J. Syst. Evol. Microbiol.">
        <title>The Global Catalogue of Microorganisms (GCM) 10K type strain sequencing project: providing services to taxonomists for standard genome sequencing and annotation.</title>
        <authorList>
            <consortium name="The Broad Institute Genomics Platform"/>
            <consortium name="The Broad Institute Genome Sequencing Center for Infectious Disease"/>
            <person name="Wu L."/>
            <person name="Ma J."/>
        </authorList>
    </citation>
    <scope>NUCLEOTIDE SEQUENCE [LARGE SCALE GENOMIC DNA]</scope>
    <source>
        <strain evidence="6">KCTC 42964</strain>
    </source>
</reference>
<dbReference type="EMBL" id="JBHRTR010000015">
    <property type="protein sequence ID" value="MFC3226583.1"/>
    <property type="molecule type" value="Genomic_DNA"/>
</dbReference>
<dbReference type="Gene3D" id="3.40.50.450">
    <property type="match status" value="1"/>
</dbReference>
<evidence type="ECO:0000259" key="3">
    <source>
        <dbReference type="Pfam" id="PF02481"/>
    </source>
</evidence>
<dbReference type="Pfam" id="PF17782">
    <property type="entry name" value="WHD_DprA"/>
    <property type="match status" value="1"/>
</dbReference>
<dbReference type="PANTHER" id="PTHR43022">
    <property type="entry name" value="PROTEIN SMF"/>
    <property type="match status" value="1"/>
</dbReference>
<sequence>MSRALPRARNDAARAGAGTAGQLVDWLRLALTPDVGPLTFRRLLHRYGSAAAALAAYPEWRGRGGTGGVPLPTPGQAADAIARAEGAGIRLLPGCDPAYPPLLRQIADPPPILYLAGVPNRLADPAIALVGARNASALGRRMAAGLARDLGDAGWTIVSGLARGIDTAAHEAALGTGTVAVLAGGVDIPYPRENAALYDRIRAAGGLLLSEMPPGTQPQARHFPRRNRLISGLSQGVVVVEAALRSGSLITARMALEQNRDLFAVPGSPLDPRARGCNALLKQGAALVEDAGDVLTGLPDRAALLARLPPALPPELPERRLAAAAPAPVQKPAGTDSRIPPPAPLAEGDLAGRLAGLLGPQPVHIDLLVRELGIDSGRLASLLLDLEMSGRLRRHPGNQVSLS</sequence>
<accession>A0ABV7KW59</accession>
<evidence type="ECO:0000313" key="6">
    <source>
        <dbReference type="Proteomes" id="UP001595528"/>
    </source>
</evidence>
<evidence type="ECO:0000259" key="4">
    <source>
        <dbReference type="Pfam" id="PF17782"/>
    </source>
</evidence>
<keyword evidence="6" id="KW-1185">Reference proteome</keyword>
<protein>
    <submittedName>
        <fullName evidence="5">DNA-processing protein DprA</fullName>
    </submittedName>
</protein>
<dbReference type="InterPro" id="IPR003488">
    <property type="entry name" value="DprA"/>
</dbReference>
<feature type="domain" description="DprA winged helix" evidence="4">
    <location>
        <begin position="340"/>
        <end position="398"/>
    </location>
</feature>
<dbReference type="InterPro" id="IPR057666">
    <property type="entry name" value="DrpA_SLOG"/>
</dbReference>
<dbReference type="NCBIfam" id="TIGR00732">
    <property type="entry name" value="dprA"/>
    <property type="match status" value="1"/>
</dbReference>
<gene>
    <name evidence="5" type="primary">dprA</name>
    <name evidence="5" type="ORF">ACFOGJ_05035</name>
</gene>
<dbReference type="RefSeq" id="WP_379898624.1">
    <property type="nucleotide sequence ID" value="NZ_JBHRTR010000015.1"/>
</dbReference>
<name>A0ABV7KW59_9PROT</name>
<dbReference type="SUPFAM" id="SSF102405">
    <property type="entry name" value="MCP/YpsA-like"/>
    <property type="match status" value="1"/>
</dbReference>
<evidence type="ECO:0000256" key="1">
    <source>
        <dbReference type="ARBA" id="ARBA00006525"/>
    </source>
</evidence>
<dbReference type="InterPro" id="IPR036388">
    <property type="entry name" value="WH-like_DNA-bd_sf"/>
</dbReference>